<reference evidence="3 4" key="1">
    <citation type="submission" date="2023-01" db="EMBL/GenBank/DDBJ databases">
        <title>Analysis of 21 Apiospora genomes using comparative genomics revels a genus with tremendous synthesis potential of carbohydrate active enzymes and secondary metabolites.</title>
        <authorList>
            <person name="Sorensen T."/>
        </authorList>
    </citation>
    <scope>NUCLEOTIDE SEQUENCE [LARGE SCALE GENOMIC DNA]</scope>
    <source>
        <strain evidence="3 4">CBS 117206</strain>
    </source>
</reference>
<dbReference type="EMBL" id="JAQQWP010000012">
    <property type="protein sequence ID" value="KAK8093021.1"/>
    <property type="molecule type" value="Genomic_DNA"/>
</dbReference>
<dbReference type="SUPFAM" id="SSF53681">
    <property type="entry name" value="Aspartate/glutamate racemase"/>
    <property type="match status" value="2"/>
</dbReference>
<dbReference type="InterPro" id="IPR004380">
    <property type="entry name" value="Asp_race"/>
</dbReference>
<dbReference type="PANTHER" id="PTHR21198:SF7">
    <property type="entry name" value="ASPARTATE-GLUTAMATE RACEMASE FAMILY"/>
    <property type="match status" value="1"/>
</dbReference>
<proteinExistence type="inferred from homology"/>
<dbReference type="AlphaFoldDB" id="A0AAW0Q4R0"/>
<gene>
    <name evidence="3" type="ORF">PG999_014608</name>
</gene>
<comment type="caution">
    <text evidence="3">The sequence shown here is derived from an EMBL/GenBank/DDBJ whole genome shotgun (WGS) entry which is preliminary data.</text>
</comment>
<protein>
    <submittedName>
        <fullName evidence="3">Aspartate racemase</fullName>
    </submittedName>
</protein>
<keyword evidence="4" id="KW-1185">Reference proteome</keyword>
<dbReference type="GO" id="GO:0047661">
    <property type="term" value="F:amino-acid racemase activity"/>
    <property type="evidence" value="ECO:0007669"/>
    <property type="project" value="InterPro"/>
</dbReference>
<dbReference type="InterPro" id="IPR015942">
    <property type="entry name" value="Asp/Glu/hydantoin_racemase"/>
</dbReference>
<organism evidence="3 4">
    <name type="scientific">Apiospora kogelbergensis</name>
    <dbReference type="NCBI Taxonomy" id="1337665"/>
    <lineage>
        <taxon>Eukaryota</taxon>
        <taxon>Fungi</taxon>
        <taxon>Dikarya</taxon>
        <taxon>Ascomycota</taxon>
        <taxon>Pezizomycotina</taxon>
        <taxon>Sordariomycetes</taxon>
        <taxon>Xylariomycetidae</taxon>
        <taxon>Amphisphaeriales</taxon>
        <taxon>Apiosporaceae</taxon>
        <taxon>Apiospora</taxon>
    </lineage>
</organism>
<dbReference type="PANTHER" id="PTHR21198">
    <property type="entry name" value="GLUTAMATE RACEMASE"/>
    <property type="match status" value="1"/>
</dbReference>
<evidence type="ECO:0000256" key="1">
    <source>
        <dbReference type="ARBA" id="ARBA00007847"/>
    </source>
</evidence>
<dbReference type="NCBIfam" id="TIGR00035">
    <property type="entry name" value="asp_race"/>
    <property type="match status" value="1"/>
</dbReference>
<evidence type="ECO:0000313" key="4">
    <source>
        <dbReference type="Proteomes" id="UP001392437"/>
    </source>
</evidence>
<dbReference type="Proteomes" id="UP001392437">
    <property type="component" value="Unassembled WGS sequence"/>
</dbReference>
<accession>A0AAW0Q4R0</accession>
<dbReference type="InterPro" id="IPR001920">
    <property type="entry name" value="Asp/Glu_race"/>
</dbReference>
<keyword evidence="2" id="KW-0413">Isomerase</keyword>
<dbReference type="Pfam" id="PF01177">
    <property type="entry name" value="Asp_Glu_race"/>
    <property type="match status" value="1"/>
</dbReference>
<comment type="similarity">
    <text evidence="1">Belongs to the aspartate/glutamate racemases family.</text>
</comment>
<dbReference type="Gene3D" id="3.40.50.1860">
    <property type="match status" value="2"/>
</dbReference>
<evidence type="ECO:0000256" key="2">
    <source>
        <dbReference type="ARBA" id="ARBA00023235"/>
    </source>
</evidence>
<sequence length="231" mass="25274">MRTLGLLGGMTYHATATYYTTINDHVQQQLGGKNSARILLHSFNFADIMTPWAAGDRDAVRQQLCDAAAGLQRGGADAIVLCVNTNHMWADAIERASGLPLLHIIDFSAEAIRRAGLTKIALLGTKVTMEGDFIRGRLEQKFGLEVLLPAEAVRDKMDEFIFQELPHKIVSDACKTLYLDTVKDLVGRGAQGIILGCTELQFVLKPEDVDVPLFDTVALHARGAAQWAIDN</sequence>
<name>A0AAW0Q4R0_9PEZI</name>
<evidence type="ECO:0000313" key="3">
    <source>
        <dbReference type="EMBL" id="KAK8093021.1"/>
    </source>
</evidence>